<dbReference type="AlphaFoldDB" id="A0A0W1JDW5"/>
<proteinExistence type="predicted"/>
<protein>
    <submittedName>
        <fullName evidence="1">Uncharacterized protein</fullName>
    </submittedName>
</protein>
<evidence type="ECO:0000313" key="2">
    <source>
        <dbReference type="Proteomes" id="UP000054623"/>
    </source>
</evidence>
<accession>A0A0W1JDW5</accession>
<organism evidence="1 2">
    <name type="scientific">Desulfitobacterium hafniense</name>
    <name type="common">Desulfitobacterium frappieri</name>
    <dbReference type="NCBI Taxonomy" id="49338"/>
    <lineage>
        <taxon>Bacteria</taxon>
        <taxon>Bacillati</taxon>
        <taxon>Bacillota</taxon>
        <taxon>Clostridia</taxon>
        <taxon>Eubacteriales</taxon>
        <taxon>Desulfitobacteriaceae</taxon>
        <taxon>Desulfitobacterium</taxon>
    </lineage>
</organism>
<dbReference type="EMBL" id="LOCK01000072">
    <property type="protein sequence ID" value="KTE89678.1"/>
    <property type="molecule type" value="Genomic_DNA"/>
</dbReference>
<comment type="caution">
    <text evidence="1">The sequence shown here is derived from an EMBL/GenBank/DDBJ whole genome shotgun (WGS) entry which is preliminary data.</text>
</comment>
<gene>
    <name evidence="1" type="ORF">AT727_12065</name>
</gene>
<evidence type="ECO:0000313" key="1">
    <source>
        <dbReference type="EMBL" id="KTE89678.1"/>
    </source>
</evidence>
<reference evidence="1 2" key="1">
    <citation type="submission" date="2015-12" db="EMBL/GenBank/DDBJ databases">
        <title>Draft Genome Sequence of Desulfitobacterium hafniense Strain DH, a Sulfate-reducing Bacterium Isolated from Paddy Soils.</title>
        <authorList>
            <person name="Bao P."/>
            <person name="Zhang X."/>
            <person name="Li G."/>
        </authorList>
    </citation>
    <scope>NUCLEOTIDE SEQUENCE [LARGE SCALE GENOMIC DNA]</scope>
    <source>
        <strain evidence="1 2">DH</strain>
    </source>
</reference>
<dbReference type="Proteomes" id="UP000054623">
    <property type="component" value="Unassembled WGS sequence"/>
</dbReference>
<sequence>MNKPDISPYFTTEDIHKIREWNFERRKGMTREEELADIRRGAVEFERLLENKSKPCPKKISD</sequence>
<name>A0A0W1JDW5_DESHA</name>